<dbReference type="Proteomes" id="UP000012063">
    <property type="component" value="Unassembled WGS sequence"/>
</dbReference>
<evidence type="ECO:0000313" key="3">
    <source>
        <dbReference type="EMBL" id="CCU78876.1"/>
    </source>
</evidence>
<evidence type="ECO:0000313" key="4">
    <source>
        <dbReference type="Proteomes" id="UP000012063"/>
    </source>
</evidence>
<dbReference type="GO" id="GO:0019698">
    <property type="term" value="P:D-galacturonate catabolic process"/>
    <property type="evidence" value="ECO:0007669"/>
    <property type="project" value="TreeGrafter"/>
</dbReference>
<dbReference type="OrthoDB" id="9804574at2"/>
<dbReference type="EC" id="4.2.1.7" evidence="3"/>
<dbReference type="InterPro" id="IPR013974">
    <property type="entry name" value="SAF"/>
</dbReference>
<evidence type="ECO:0000256" key="1">
    <source>
        <dbReference type="ARBA" id="ARBA00023239"/>
    </source>
</evidence>
<dbReference type="SMART" id="SM00858">
    <property type="entry name" value="SAF"/>
    <property type="match status" value="1"/>
</dbReference>
<sequence length="101" mass="11170">MASKSIVMNSEDNIATTLSDIAKGEEVEVEIKEDVEKIQINNDIPFGHKFSLVDIKKGSDVVKYGEVIGKASQDIKKGDYVHVHNLESKRARGDLTKRGVN</sequence>
<comment type="caution">
    <text evidence="3">The sequence shown here is derived from an EMBL/GenBank/DDBJ whole genome shotgun (WGS) entry which is preliminary data.</text>
</comment>
<dbReference type="Pfam" id="PF08666">
    <property type="entry name" value="SAF"/>
    <property type="match status" value="1"/>
</dbReference>
<gene>
    <name evidence="3" type="ORF">HSACCH_00956</name>
</gene>
<keyword evidence="1 3" id="KW-0456">Lyase</keyword>
<feature type="domain" description="SAF" evidence="2">
    <location>
        <begin position="12"/>
        <end position="87"/>
    </location>
</feature>
<dbReference type="GO" id="GO:0016787">
    <property type="term" value="F:hydrolase activity"/>
    <property type="evidence" value="ECO:0007669"/>
    <property type="project" value="UniProtKB-KW"/>
</dbReference>
<dbReference type="AlphaFoldDB" id="M5ED93"/>
<keyword evidence="3" id="KW-0378">Hydrolase</keyword>
<dbReference type="InterPro" id="IPR052172">
    <property type="entry name" value="UxaA_altronate/galactarate_dh"/>
</dbReference>
<dbReference type="PANTHER" id="PTHR30536:SF5">
    <property type="entry name" value="ALTRONATE DEHYDRATASE"/>
    <property type="match status" value="1"/>
</dbReference>
<evidence type="ECO:0000259" key="2">
    <source>
        <dbReference type="SMART" id="SM00858"/>
    </source>
</evidence>
<protein>
    <submittedName>
        <fullName evidence="3">Altronate hydrolase</fullName>
        <ecNumber evidence="3">4.2.1.7</ecNumber>
    </submittedName>
</protein>
<dbReference type="RefSeq" id="WP_005488268.1">
    <property type="nucleotide sequence ID" value="NZ_CAUI01000010.1"/>
</dbReference>
<organism evidence="3 4">
    <name type="scientific">Halanaerobium saccharolyticum subsp. saccharolyticum DSM 6643</name>
    <dbReference type="NCBI Taxonomy" id="1293054"/>
    <lineage>
        <taxon>Bacteria</taxon>
        <taxon>Bacillati</taxon>
        <taxon>Bacillota</taxon>
        <taxon>Clostridia</taxon>
        <taxon>Halanaerobiales</taxon>
        <taxon>Halanaerobiaceae</taxon>
        <taxon>Halanaerobium</taxon>
    </lineage>
</organism>
<dbReference type="InParanoid" id="M5ED93"/>
<dbReference type="CDD" id="cd11613">
    <property type="entry name" value="SAF_AH_GD"/>
    <property type="match status" value="1"/>
</dbReference>
<reference evidence="4" key="1">
    <citation type="journal article" date="2013" name="Genome Announc.">
        <title>Genome Sequence of Halanaerobium saccharolyticum subsp. saccharolyticum Strain DSM 6643T, a Halophilic Hydrogen-Producing Bacterium.</title>
        <authorList>
            <person name="Kivisto A."/>
            <person name="Larjo A."/>
            <person name="Ciranna A."/>
            <person name="Santala V."/>
            <person name="Roos C."/>
            <person name="Karp M."/>
        </authorList>
    </citation>
    <scope>NUCLEOTIDE SEQUENCE [LARGE SCALE GENOMIC DNA]</scope>
    <source>
        <strain evidence="4">DSM 6643</strain>
    </source>
</reference>
<keyword evidence="4" id="KW-1185">Reference proteome</keyword>
<name>M5ED93_9FIRM</name>
<dbReference type="InterPro" id="IPR044144">
    <property type="entry name" value="SAF_UxaA/GarD"/>
</dbReference>
<dbReference type="GO" id="GO:0008789">
    <property type="term" value="F:altronate dehydratase activity"/>
    <property type="evidence" value="ECO:0007669"/>
    <property type="project" value="UniProtKB-EC"/>
</dbReference>
<dbReference type="eggNOG" id="COG2721">
    <property type="taxonomic scope" value="Bacteria"/>
</dbReference>
<proteinExistence type="predicted"/>
<dbReference type="PANTHER" id="PTHR30536">
    <property type="entry name" value="ALTRONATE/GALACTARATE DEHYDRATASE"/>
    <property type="match status" value="1"/>
</dbReference>
<dbReference type="FunFam" id="2.30.130.110:FF:000003">
    <property type="entry name" value="D-galactarate dehydratase"/>
    <property type="match status" value="1"/>
</dbReference>
<dbReference type="EMBL" id="CAUI01000010">
    <property type="protein sequence ID" value="CCU78876.1"/>
    <property type="molecule type" value="Genomic_DNA"/>
</dbReference>
<accession>M5ED93</accession>
<dbReference type="Gene3D" id="2.30.130.110">
    <property type="match status" value="1"/>
</dbReference>
<dbReference type="STRING" id="1293054.HSACCH_00956"/>